<dbReference type="InterPro" id="IPR032430">
    <property type="entry name" value="Blm10_mid"/>
</dbReference>
<dbReference type="EMBL" id="JBBPBK010000015">
    <property type="protein sequence ID" value="KAK9269629.1"/>
    <property type="molecule type" value="Genomic_DNA"/>
</dbReference>
<dbReference type="GO" id="GO:0070628">
    <property type="term" value="F:proteasome binding"/>
    <property type="evidence" value="ECO:0007669"/>
    <property type="project" value="InterPro"/>
</dbReference>
<reference evidence="2 3" key="1">
    <citation type="journal article" date="2024" name="Plant J.">
        <title>Genome sequences and population genomics reveal climatic adaptation and genomic divergence between two closely related sweetgum species.</title>
        <authorList>
            <person name="Xu W.Q."/>
            <person name="Ren C.Q."/>
            <person name="Zhang X.Y."/>
            <person name="Comes H.P."/>
            <person name="Liu X.H."/>
            <person name="Li Y.G."/>
            <person name="Kettle C.J."/>
            <person name="Jalonen R."/>
            <person name="Gaisberger H."/>
            <person name="Ma Y.Z."/>
            <person name="Qiu Y.X."/>
        </authorList>
    </citation>
    <scope>NUCLEOTIDE SEQUENCE [LARGE SCALE GENOMIC DNA]</scope>
    <source>
        <strain evidence="2">Hangzhou</strain>
    </source>
</reference>
<dbReference type="PANTHER" id="PTHR32170:SF3">
    <property type="entry name" value="PROTEASOME ACTIVATOR COMPLEX SUBUNIT 4"/>
    <property type="match status" value="1"/>
</dbReference>
<dbReference type="GO" id="GO:0016504">
    <property type="term" value="F:peptidase activator activity"/>
    <property type="evidence" value="ECO:0007669"/>
    <property type="project" value="InterPro"/>
</dbReference>
<sequence length="803" mass="91007">MHLYNAWLPPPVAEATKKEKESFASVVSYVKSSWRPDDPESVYSTLKWVSVIDVFLKAKSEVSLEDVGALVETGLELFYTSHDKLYAQVRWGNILVKLLNKYRKKLSLKVQWRPFYDTLIHTHFSRNTGPEGWRLRQRHFETVTSLVRSCRRFFPPGSASEIWSEFISLLENPWHNSAFEGAGFLRLFLPTNLDNQEFFSHDWIKKSIDQWDSIPNCQFWNSQWAAVIARVVKNYNFIDLECFLPDLFTRYLNLFEVYLLKPGSSAQEHFEKLVNLLEQYYHPSNGGRWTYSLERFLYYLVYTFQKRLQHEQQNTDNRIQPELCLGRSERTSFVNVILKLIDRGQYSKNEHLSETVAAATSILSYVEPSLVLPLLASRFHMALETMTATHQLKTAVTSVAFSGRSLFLTSLSASSVKLDDLDGAGVFIDLLMISLSNALLGMDANDPPKTLATMQLIGSIFSNMATLEDNSDELPFMSTIHFSEWLDEFFCRLFSLLLHLEPSSVLNEGLHSSATSGTFLVEDGPYYFCMLEILLGRLSMPLYNQALKKISKFIRTNILPGAVAEVGLLCCACVHSNPEEAAIHLIEPMLLSVISSLKGTPVTGFGGREILDVSVLTKEKPTLSPALETAIDYQLKILSVAINYGGPALLRYRDQFKEAIASAFDSPSWKVNGAGDHVLRSLLGSLILYYPIDQYKCISCHPDATALEEWISTKDYSSDEQLMGPSWHVPSDEEVQFANELLNLHFQSALDDLLRICQTKMHSDSGNEKEHLKVTLLRIDSSLQGVLSCLPDFSLSSKNKMVD</sequence>
<organism evidence="2 3">
    <name type="scientific">Liquidambar formosana</name>
    <name type="common">Formosan gum</name>
    <dbReference type="NCBI Taxonomy" id="63359"/>
    <lineage>
        <taxon>Eukaryota</taxon>
        <taxon>Viridiplantae</taxon>
        <taxon>Streptophyta</taxon>
        <taxon>Embryophyta</taxon>
        <taxon>Tracheophyta</taxon>
        <taxon>Spermatophyta</taxon>
        <taxon>Magnoliopsida</taxon>
        <taxon>eudicotyledons</taxon>
        <taxon>Gunneridae</taxon>
        <taxon>Pentapetalae</taxon>
        <taxon>Saxifragales</taxon>
        <taxon>Altingiaceae</taxon>
        <taxon>Liquidambar</taxon>
    </lineage>
</organism>
<dbReference type="GO" id="GO:0005634">
    <property type="term" value="C:nucleus"/>
    <property type="evidence" value="ECO:0007669"/>
    <property type="project" value="TreeGrafter"/>
</dbReference>
<dbReference type="GO" id="GO:0005829">
    <property type="term" value="C:cytosol"/>
    <property type="evidence" value="ECO:0007669"/>
    <property type="project" value="TreeGrafter"/>
</dbReference>
<dbReference type="PANTHER" id="PTHR32170">
    <property type="entry name" value="PROTEASOME ACTIVATOR COMPLEX SUBUNIT 4"/>
    <property type="match status" value="1"/>
</dbReference>
<dbReference type="AlphaFoldDB" id="A0AAP0NEM9"/>
<evidence type="ECO:0000259" key="1">
    <source>
        <dbReference type="Pfam" id="PF16507"/>
    </source>
</evidence>
<gene>
    <name evidence="2" type="ORF">L1049_001406</name>
</gene>
<evidence type="ECO:0000313" key="3">
    <source>
        <dbReference type="Proteomes" id="UP001415857"/>
    </source>
</evidence>
<proteinExistence type="predicted"/>
<comment type="caution">
    <text evidence="2">The sequence shown here is derived from an EMBL/GenBank/DDBJ whole genome shotgun (WGS) entry which is preliminary data.</text>
</comment>
<feature type="domain" description="Proteasome activator Blm10 middle HEAT repeats region" evidence="1">
    <location>
        <begin position="271"/>
        <end position="464"/>
    </location>
</feature>
<accession>A0AAP0NEM9</accession>
<feature type="domain" description="Proteasome activator Blm10 middle HEAT repeats region" evidence="1">
    <location>
        <begin position="469"/>
        <end position="786"/>
    </location>
</feature>
<keyword evidence="3" id="KW-1185">Reference proteome</keyword>
<dbReference type="Pfam" id="PF16507">
    <property type="entry name" value="HEAT_PSME4_mid"/>
    <property type="match status" value="2"/>
</dbReference>
<name>A0AAP0NEM9_LIQFO</name>
<dbReference type="InterPro" id="IPR035309">
    <property type="entry name" value="PSME4"/>
</dbReference>
<evidence type="ECO:0000313" key="2">
    <source>
        <dbReference type="EMBL" id="KAK9269629.1"/>
    </source>
</evidence>
<dbReference type="GO" id="GO:0010499">
    <property type="term" value="P:proteasomal ubiquitin-independent protein catabolic process"/>
    <property type="evidence" value="ECO:0007669"/>
    <property type="project" value="TreeGrafter"/>
</dbReference>
<dbReference type="Proteomes" id="UP001415857">
    <property type="component" value="Unassembled WGS sequence"/>
</dbReference>
<protein>
    <recommendedName>
        <fullName evidence="1">Proteasome activator Blm10 middle HEAT repeats region domain-containing protein</fullName>
    </recommendedName>
</protein>